<comment type="catalytic activity">
    <reaction evidence="6">
        <text>N(6)-[(R)-dihydrolipoyl]-L-lysyl-[protein] + acetyl-CoA = N(6)-[(R)-S(8)-acetyldihydrolipoyl]-L-lysyl-[protein] + CoA</text>
        <dbReference type="Rhea" id="RHEA:17017"/>
        <dbReference type="Rhea" id="RHEA-COMP:10475"/>
        <dbReference type="Rhea" id="RHEA-COMP:10478"/>
        <dbReference type="ChEBI" id="CHEBI:57287"/>
        <dbReference type="ChEBI" id="CHEBI:57288"/>
        <dbReference type="ChEBI" id="CHEBI:83100"/>
        <dbReference type="ChEBI" id="CHEBI:83111"/>
        <dbReference type="EC" id="2.3.1.12"/>
    </reaction>
</comment>
<comment type="subcellular location">
    <subcellularLocation>
        <location evidence="6">Mitochondrion</location>
    </subcellularLocation>
</comment>
<name>A0A813UL91_9BILA</name>
<dbReference type="SUPFAM" id="SSF47005">
    <property type="entry name" value="Peripheral subunit-binding domain of 2-oxo acid dehydrogenase complex"/>
    <property type="match status" value="1"/>
</dbReference>
<evidence type="ECO:0000313" key="12">
    <source>
        <dbReference type="Proteomes" id="UP000663864"/>
    </source>
</evidence>
<keyword evidence="5 6" id="KW-0012">Acyltransferase</keyword>
<dbReference type="PROSITE" id="PS50968">
    <property type="entry name" value="BIOTINYL_LIPOYL"/>
    <property type="match status" value="1"/>
</dbReference>
<evidence type="ECO:0000313" key="10">
    <source>
        <dbReference type="EMBL" id="CAF0828276.1"/>
    </source>
</evidence>
<dbReference type="InterPro" id="IPR036625">
    <property type="entry name" value="E3-bd_dom_sf"/>
</dbReference>
<dbReference type="Pfam" id="PF00198">
    <property type="entry name" value="2-oxoacid_dh"/>
    <property type="match status" value="1"/>
</dbReference>
<dbReference type="GO" id="GO:0006086">
    <property type="term" value="P:pyruvate decarboxylation to acetyl-CoA"/>
    <property type="evidence" value="ECO:0007669"/>
    <property type="project" value="InterPro"/>
</dbReference>
<dbReference type="PROSITE" id="PS00189">
    <property type="entry name" value="LIPOYL"/>
    <property type="match status" value="1"/>
</dbReference>
<dbReference type="InterPro" id="IPR045257">
    <property type="entry name" value="E2/Pdx1"/>
</dbReference>
<dbReference type="InterPro" id="IPR001078">
    <property type="entry name" value="2-oxoacid_DH_actylTfrase"/>
</dbReference>
<dbReference type="EMBL" id="CAJOBD010000108">
    <property type="protein sequence ID" value="CAF3578639.1"/>
    <property type="molecule type" value="Genomic_DNA"/>
</dbReference>
<evidence type="ECO:0000256" key="1">
    <source>
        <dbReference type="ARBA" id="ARBA00007317"/>
    </source>
</evidence>
<dbReference type="InterPro" id="IPR000089">
    <property type="entry name" value="Biotin_lipoyl"/>
</dbReference>
<evidence type="ECO:0000259" key="9">
    <source>
        <dbReference type="PROSITE" id="PS51826"/>
    </source>
</evidence>
<feature type="compositionally biased region" description="Basic and acidic residues" evidence="7">
    <location>
        <begin position="174"/>
        <end position="192"/>
    </location>
</feature>
<dbReference type="InterPro" id="IPR006257">
    <property type="entry name" value="LAT1"/>
</dbReference>
<evidence type="ECO:0000313" key="11">
    <source>
        <dbReference type="EMBL" id="CAF3578639.1"/>
    </source>
</evidence>
<evidence type="ECO:0000256" key="4">
    <source>
        <dbReference type="ARBA" id="ARBA00022946"/>
    </source>
</evidence>
<dbReference type="InterPro" id="IPR011053">
    <property type="entry name" value="Single_hybrid_motif"/>
</dbReference>
<evidence type="ECO:0000256" key="7">
    <source>
        <dbReference type="SAM" id="MobiDB-lite"/>
    </source>
</evidence>
<evidence type="ECO:0000256" key="2">
    <source>
        <dbReference type="ARBA" id="ARBA00022679"/>
    </source>
</evidence>
<gene>
    <name evidence="11" type="ORF">JBS370_LOCUS2695</name>
    <name evidence="10" type="ORF">ZHD862_LOCUS3746</name>
</gene>
<evidence type="ECO:0000259" key="8">
    <source>
        <dbReference type="PROSITE" id="PS50968"/>
    </source>
</evidence>
<dbReference type="PANTHER" id="PTHR23151:SF90">
    <property type="entry name" value="DIHYDROLIPOYLLYSINE-RESIDUE ACETYLTRANSFERASE COMPONENT OF PYRUVATE DEHYDROGENASE COMPLEX, MITOCHONDRIAL-RELATED"/>
    <property type="match status" value="1"/>
</dbReference>
<dbReference type="SUPFAM" id="SSF51230">
    <property type="entry name" value="Single hybrid motif"/>
    <property type="match status" value="1"/>
</dbReference>
<feature type="domain" description="Peripheral subunit-binding (PSBD)" evidence="9">
    <location>
        <begin position="226"/>
        <end position="263"/>
    </location>
</feature>
<dbReference type="NCBIfam" id="TIGR01349">
    <property type="entry name" value="PDHac_trf_mito"/>
    <property type="match status" value="1"/>
</dbReference>
<dbReference type="Gene3D" id="2.40.50.100">
    <property type="match status" value="1"/>
</dbReference>
<evidence type="ECO:0000256" key="3">
    <source>
        <dbReference type="ARBA" id="ARBA00022823"/>
    </source>
</evidence>
<dbReference type="CDD" id="cd06849">
    <property type="entry name" value="lipoyl_domain"/>
    <property type="match status" value="1"/>
</dbReference>
<keyword evidence="3 6" id="KW-0450">Lipoyl</keyword>
<dbReference type="SUPFAM" id="SSF52777">
    <property type="entry name" value="CoA-dependent acyltransferases"/>
    <property type="match status" value="1"/>
</dbReference>
<feature type="domain" description="Lipoyl-binding" evidence="8">
    <location>
        <begin position="86"/>
        <end position="165"/>
    </location>
</feature>
<dbReference type="GO" id="GO:0045254">
    <property type="term" value="C:pyruvate dehydrogenase complex"/>
    <property type="evidence" value="ECO:0007669"/>
    <property type="project" value="UniProtKB-UniRule"/>
</dbReference>
<dbReference type="PROSITE" id="PS51826">
    <property type="entry name" value="PSBD"/>
    <property type="match status" value="1"/>
</dbReference>
<comment type="cofactor">
    <cofactor evidence="6">
        <name>(R)-lipoate</name>
        <dbReference type="ChEBI" id="CHEBI:83088"/>
    </cofactor>
    <text evidence="6">Binds 1 lipoyl cofactor covalently.</text>
</comment>
<proteinExistence type="inferred from homology"/>
<dbReference type="InterPro" id="IPR003016">
    <property type="entry name" value="2-oxoA_DH_lipoyl-BS"/>
</dbReference>
<comment type="function">
    <text evidence="6">The pyruvate dehydrogenase complex catalyzes the overall conversion of pyruvate to acetyl-CoA and CO(2).</text>
</comment>
<dbReference type="Pfam" id="PF00364">
    <property type="entry name" value="Biotin_lipoyl"/>
    <property type="match status" value="1"/>
</dbReference>
<keyword evidence="4" id="KW-0809">Transit peptide</keyword>
<protein>
    <recommendedName>
        <fullName evidence="6">Acetyltransferase component of pyruvate dehydrogenase complex</fullName>
        <ecNumber evidence="6">2.3.1.12</ecNumber>
    </recommendedName>
</protein>
<dbReference type="GO" id="GO:0004742">
    <property type="term" value="F:dihydrolipoyllysine-residue acetyltransferase activity"/>
    <property type="evidence" value="ECO:0007669"/>
    <property type="project" value="UniProtKB-UniRule"/>
</dbReference>
<dbReference type="PANTHER" id="PTHR23151">
    <property type="entry name" value="DIHYDROLIPOAMIDE ACETYL/SUCCINYL-TRANSFERASE-RELATED"/>
    <property type="match status" value="1"/>
</dbReference>
<organism evidence="10 12">
    <name type="scientific">Rotaria sordida</name>
    <dbReference type="NCBI Taxonomy" id="392033"/>
    <lineage>
        <taxon>Eukaryota</taxon>
        <taxon>Metazoa</taxon>
        <taxon>Spiralia</taxon>
        <taxon>Gnathifera</taxon>
        <taxon>Rotifera</taxon>
        <taxon>Eurotatoria</taxon>
        <taxon>Bdelloidea</taxon>
        <taxon>Philodinida</taxon>
        <taxon>Philodinidae</taxon>
        <taxon>Rotaria</taxon>
    </lineage>
</organism>
<feature type="region of interest" description="Disordered" evidence="7">
    <location>
        <begin position="174"/>
        <end position="227"/>
    </location>
</feature>
<dbReference type="AlphaFoldDB" id="A0A813UL91"/>
<dbReference type="Gene3D" id="4.10.320.10">
    <property type="entry name" value="E3-binding domain"/>
    <property type="match status" value="1"/>
</dbReference>
<dbReference type="EMBL" id="CAJNOT010000084">
    <property type="protein sequence ID" value="CAF0828276.1"/>
    <property type="molecule type" value="Genomic_DNA"/>
</dbReference>
<dbReference type="Gene3D" id="3.30.559.10">
    <property type="entry name" value="Chloramphenicol acetyltransferase-like domain"/>
    <property type="match status" value="1"/>
</dbReference>
<dbReference type="InterPro" id="IPR023213">
    <property type="entry name" value="CAT-like_dom_sf"/>
</dbReference>
<dbReference type="Pfam" id="PF02817">
    <property type="entry name" value="E3_binding"/>
    <property type="match status" value="1"/>
</dbReference>
<accession>A0A813UL91</accession>
<dbReference type="Proteomes" id="UP000663864">
    <property type="component" value="Unassembled WGS sequence"/>
</dbReference>
<dbReference type="Proteomes" id="UP000663836">
    <property type="component" value="Unassembled WGS sequence"/>
</dbReference>
<dbReference type="GO" id="GO:0005739">
    <property type="term" value="C:mitochondrion"/>
    <property type="evidence" value="ECO:0007669"/>
    <property type="project" value="UniProtKB-SubCell"/>
</dbReference>
<sequence>MQSTRLLNTVQRCSSASRINHLLRRCLTISNSTTKTNLNNSSLFLVNSNLPSCNTGRLLSLSRNDIIRIGQHLPIRYASSSSLPSHKKVPLPALSPTMETGVIRSWSKKEGEKIAEGDILAEIETDKATLGFESGDEGYLAKIIVPAGSKDVPVGKLCAIIVEKEEDIAAFKDYKDDSSETSIKKEPSEEKVASSGKTTKKENESVKKDESISQKEQQTSSDDRITASPFARKLAEEKGIDLESIQGSGPNGRIIAEDVEKFIKEGGAKAKPEAKKVKDAQAIPSKAVKKDKETATRAGGYDEQQISELRAENARRVIESKTTIPHYYLSIDIQLDEILKLRQKFNDMLTPKSKDSKEKIRGISVNDFIIKAAALACKKRPETNSVWMDKSIRQYETVDINVAIATEAGILMTPIIYNADQKGVSTINKEISQLSEKANNGKLNDNELEVGTFTISNLGMYGITNFSAIIYPQQSAILAVGGIETKIVPATDSSKGFRQSTILNVTLAVDHRVVDGAIGAQWLQEFKQFLENPGSMIL</sequence>
<dbReference type="FunFam" id="2.40.50.100:FF:000010">
    <property type="entry name" value="Acetyltransferase component of pyruvate dehydrogenase complex"/>
    <property type="match status" value="1"/>
</dbReference>
<evidence type="ECO:0000256" key="6">
    <source>
        <dbReference type="RuleBase" id="RU361137"/>
    </source>
</evidence>
<comment type="caution">
    <text evidence="10">The sequence shown here is derived from an EMBL/GenBank/DDBJ whole genome shotgun (WGS) entry which is preliminary data.</text>
</comment>
<evidence type="ECO:0000256" key="5">
    <source>
        <dbReference type="ARBA" id="ARBA00023315"/>
    </source>
</evidence>
<dbReference type="EC" id="2.3.1.12" evidence="6"/>
<reference evidence="10" key="1">
    <citation type="submission" date="2021-02" db="EMBL/GenBank/DDBJ databases">
        <authorList>
            <person name="Nowell W R."/>
        </authorList>
    </citation>
    <scope>NUCLEOTIDE SEQUENCE</scope>
</reference>
<feature type="compositionally biased region" description="Basic and acidic residues" evidence="7">
    <location>
        <begin position="199"/>
        <end position="213"/>
    </location>
</feature>
<keyword evidence="2 6" id="KW-0808">Transferase</keyword>
<comment type="similarity">
    <text evidence="1 6">Belongs to the 2-oxoacid dehydrogenase family.</text>
</comment>
<dbReference type="InterPro" id="IPR004167">
    <property type="entry name" value="PSBD"/>
</dbReference>